<sequence length="1145" mass="129493">MDNRPTIAEVQEWVLKLYNACEQTITNEERKEQHKYAVMVQRPQDKKFLVKMLDESSQIRDRKKLAARIKTLIDRYGIPEFLNQRDAFLFKIYQLFGYHFDFIAIPIIKKRLRMDTSKVILDEARPKLTEHLATRARQHIGQNVNLLGEVVLGNGEADHRYNHYLEALEAPDINYISVKISGIYAQTHALNYEESFPELVKRMSALYQKAIDFPYVDEHGVKHAKFVNLDMEEYKDAHFTMRLFKTVLSRPEFKNYSAGIVVQAYLPDAYDLQTELLEFAKGRFAEGGAPLKMRIVKGCNLEMETVISSLRGWPNPIRPSKTDVDANYLHLLERALLPENAKALHLGVASHNLFTIAYAYLLSQKLGSSEFMTFEMLEGMADHVWRAQSQLGNQVILYAPVVKDEHFLNAVSYLVRRMDENTAPDNFLTHSFNLKPDTDTWRFLQKQFEDAYRLKDSLDHTPTRVQNRLEAYIPLPPADAMRNEPDTDFDLLPNQEWVRRIFTRWKKSLPDHPEIIPLQIGNETVVCDRRHRYMDRCQNDEVCVCEMSQANTEQVNRIIDIAEKDPAGWQGTTLEERHRIMYEAANRLAEMRGDLIGCMCAVTGKTVVEGDVEVSEGIDYARFYTTEMKKFMDLADVDISPKGTVLVISPWNFPCAIPIGGIVAALAGGNTVILKPATVAAPVAWMFAKAFWDAGVPKETLQVLITDREALKVLTTAPAIKHIILTGGTDTAQNIARSNPATPLSAETGGKNVIILTASGDRDHAIMNIVASAFGNAGQKCSACSLLLVERSVYEDKNFQDKLKDAATSLKVGSVWEAGNIVGPMITNQNDKLLKALELEPGESWLVPPRFIDEKRYILAPTVKWGVKPRNYSFGTELFGPMLSVACIDDLQHGIDLVNSLDYGLTSGLQSLDENEQKLWKNSVLAGNLYINRGITGAIVNRQPFGGMKLSAFGGGIKAGGPNYCTCFVNITDKPDSKTDYKQSYRQAYEMEFAHARDVNNLYGEQNVFRYLPLKNMVLRLFPGDSIESAKMIAYAAKICRTPLTISFAPDNDRTAELSSTGCQLRKETQNEFIRSMKNYERVRTCGPDIPMEIYKEAAAIDKYIATVPPVKDGRIELIHYIKEQSISFEYHRYGSISEIPPVEE</sequence>
<dbReference type="EC" id="1.2.1.88" evidence="2"/>
<dbReference type="Gene3D" id="3.40.309.10">
    <property type="entry name" value="Aldehyde Dehydrogenase, Chain A, domain 2"/>
    <property type="match status" value="1"/>
</dbReference>
<dbReference type="Pfam" id="PF01619">
    <property type="entry name" value="Pro_dh"/>
    <property type="match status" value="1"/>
</dbReference>
<evidence type="ECO:0000256" key="3">
    <source>
        <dbReference type="ARBA" id="ARBA00023002"/>
    </source>
</evidence>
<dbReference type="GO" id="GO:0003700">
    <property type="term" value="F:DNA-binding transcription factor activity"/>
    <property type="evidence" value="ECO:0007669"/>
    <property type="project" value="InterPro"/>
</dbReference>
<dbReference type="SUPFAM" id="SSF53720">
    <property type="entry name" value="ALDH-like"/>
    <property type="match status" value="1"/>
</dbReference>
<reference evidence="11" key="1">
    <citation type="submission" date="2020-08" db="EMBL/GenBank/DDBJ databases">
        <title>Genome public.</title>
        <authorList>
            <person name="Liu C."/>
            <person name="Sun Q."/>
        </authorList>
    </citation>
    <scope>NUCLEOTIDE SEQUENCE</scope>
    <source>
        <strain evidence="11">N12</strain>
    </source>
</reference>
<dbReference type="AlphaFoldDB" id="A0A926IKZ7"/>
<dbReference type="GO" id="GO:0003842">
    <property type="term" value="F:L-glutamate gamma-semialdehyde dehydrogenase activity"/>
    <property type="evidence" value="ECO:0007669"/>
    <property type="project" value="UniProtKB-EC"/>
</dbReference>
<dbReference type="GO" id="GO:0004657">
    <property type="term" value="F:proline dehydrogenase activity"/>
    <property type="evidence" value="ECO:0007669"/>
    <property type="project" value="InterPro"/>
</dbReference>
<dbReference type="PROSITE" id="PS00687">
    <property type="entry name" value="ALDEHYDE_DEHYDR_GLU"/>
    <property type="match status" value="1"/>
</dbReference>
<evidence type="ECO:0000256" key="6">
    <source>
        <dbReference type="PIRSR" id="PIRSR000197-1"/>
    </source>
</evidence>
<evidence type="ECO:0000259" key="10">
    <source>
        <dbReference type="Pfam" id="PF01619"/>
    </source>
</evidence>
<dbReference type="CDD" id="cd07125">
    <property type="entry name" value="ALDH_PutA-P5CDH"/>
    <property type="match status" value="1"/>
</dbReference>
<keyword evidence="3 8" id="KW-0560">Oxidoreductase</keyword>
<protein>
    <recommendedName>
        <fullName evidence="2">L-glutamate gamma-semialdehyde dehydrogenase</fullName>
        <ecNumber evidence="2">1.2.1.88</ecNumber>
    </recommendedName>
</protein>
<name>A0A926IKZ7_9BACT</name>
<dbReference type="InterPro" id="IPR015590">
    <property type="entry name" value="Aldehyde_DH_dom"/>
</dbReference>
<dbReference type="PROSITE" id="PS00070">
    <property type="entry name" value="ALDEHYDE_DEHYDR_CYS"/>
    <property type="match status" value="1"/>
</dbReference>
<evidence type="ECO:0000259" key="9">
    <source>
        <dbReference type="Pfam" id="PF00171"/>
    </source>
</evidence>
<dbReference type="InterPro" id="IPR029510">
    <property type="entry name" value="Ald_DH_CS_GLU"/>
</dbReference>
<feature type="active site" evidence="6">
    <location>
        <position position="781"/>
    </location>
</feature>
<evidence type="ECO:0000256" key="1">
    <source>
        <dbReference type="ARBA" id="ARBA00004786"/>
    </source>
</evidence>
<dbReference type="PIRSF" id="PIRSF000197">
    <property type="entry name" value="Bifunct_PutA"/>
    <property type="match status" value="1"/>
</dbReference>
<dbReference type="InterPro" id="IPR016163">
    <property type="entry name" value="Ald_DH_C"/>
</dbReference>
<keyword evidence="4" id="KW-0520">NAD</keyword>
<dbReference type="SUPFAM" id="SSF51730">
    <property type="entry name" value="FAD-linked oxidoreductase"/>
    <property type="match status" value="1"/>
</dbReference>
<keyword evidence="12" id="KW-1185">Reference proteome</keyword>
<dbReference type="InterPro" id="IPR050485">
    <property type="entry name" value="Proline_metab_enzyme"/>
</dbReference>
<dbReference type="GO" id="GO:0009898">
    <property type="term" value="C:cytoplasmic side of plasma membrane"/>
    <property type="evidence" value="ECO:0007669"/>
    <property type="project" value="TreeGrafter"/>
</dbReference>
<dbReference type="Gene3D" id="3.20.20.220">
    <property type="match status" value="1"/>
</dbReference>
<dbReference type="InterPro" id="IPR029041">
    <property type="entry name" value="FAD-linked_oxidoreductase-like"/>
</dbReference>
<dbReference type="PANTHER" id="PTHR42862:SF1">
    <property type="entry name" value="DELTA-1-PYRROLINE-5-CARBOXYLATE DEHYDROGENASE 2, ISOFORM A-RELATED"/>
    <property type="match status" value="1"/>
</dbReference>
<dbReference type="GO" id="GO:0010133">
    <property type="term" value="P:L-proline catabolic process to L-glutamate"/>
    <property type="evidence" value="ECO:0007669"/>
    <property type="project" value="InterPro"/>
</dbReference>
<dbReference type="FunFam" id="3.40.309.10:FF:000005">
    <property type="entry name" value="1-pyrroline-5-carboxylate dehydrogenase 1"/>
    <property type="match status" value="1"/>
</dbReference>
<comment type="caution">
    <text evidence="11">The sequence shown here is derived from an EMBL/GenBank/DDBJ whole genome shotgun (WGS) entry which is preliminary data.</text>
</comment>
<gene>
    <name evidence="11" type="ORF">H8744_14535</name>
</gene>
<dbReference type="Proteomes" id="UP000651085">
    <property type="component" value="Unassembled WGS sequence"/>
</dbReference>
<dbReference type="Pfam" id="PF00171">
    <property type="entry name" value="Aldedh"/>
    <property type="match status" value="1"/>
</dbReference>
<evidence type="ECO:0000256" key="5">
    <source>
        <dbReference type="ARBA" id="ARBA00048142"/>
    </source>
</evidence>
<evidence type="ECO:0000313" key="11">
    <source>
        <dbReference type="EMBL" id="MBC8594432.1"/>
    </source>
</evidence>
<accession>A0A926IKZ7</accession>
<dbReference type="EMBL" id="JACRTF010000001">
    <property type="protein sequence ID" value="MBC8594432.1"/>
    <property type="molecule type" value="Genomic_DNA"/>
</dbReference>
<dbReference type="PANTHER" id="PTHR42862">
    <property type="entry name" value="DELTA-1-PYRROLINE-5-CARBOXYLATE DEHYDROGENASE 1, ISOFORM A-RELATED"/>
    <property type="match status" value="1"/>
</dbReference>
<dbReference type="InterPro" id="IPR016161">
    <property type="entry name" value="Ald_DH/histidinol_DH"/>
</dbReference>
<evidence type="ECO:0000256" key="2">
    <source>
        <dbReference type="ARBA" id="ARBA00012884"/>
    </source>
</evidence>
<organism evidence="11 12">
    <name type="scientific">Jilunia laotingensis</name>
    <dbReference type="NCBI Taxonomy" id="2763675"/>
    <lineage>
        <taxon>Bacteria</taxon>
        <taxon>Pseudomonadati</taxon>
        <taxon>Bacteroidota</taxon>
        <taxon>Bacteroidia</taxon>
        <taxon>Bacteroidales</taxon>
        <taxon>Bacteroidaceae</taxon>
        <taxon>Jilunia</taxon>
    </lineage>
</organism>
<comment type="pathway">
    <text evidence="1">Amino-acid degradation; L-proline degradation into L-glutamate; L-glutamate from L-proline: step 2/2.</text>
</comment>
<proteinExistence type="inferred from homology"/>
<evidence type="ECO:0000313" key="12">
    <source>
        <dbReference type="Proteomes" id="UP000651085"/>
    </source>
</evidence>
<dbReference type="Gene3D" id="3.40.605.10">
    <property type="entry name" value="Aldehyde Dehydrogenase, Chain A, domain 1"/>
    <property type="match status" value="1"/>
</dbReference>
<dbReference type="InterPro" id="IPR002872">
    <property type="entry name" value="Proline_DH_dom"/>
</dbReference>
<evidence type="ECO:0000256" key="8">
    <source>
        <dbReference type="RuleBase" id="RU003345"/>
    </source>
</evidence>
<dbReference type="RefSeq" id="WP_262435523.1">
    <property type="nucleotide sequence ID" value="NZ_JACRTF010000001.1"/>
</dbReference>
<evidence type="ECO:0000256" key="7">
    <source>
        <dbReference type="PROSITE-ProRule" id="PRU10007"/>
    </source>
</evidence>
<dbReference type="InterPro" id="IPR016162">
    <property type="entry name" value="Ald_DH_N"/>
</dbReference>
<feature type="active site" evidence="6 7">
    <location>
        <position position="747"/>
    </location>
</feature>
<feature type="domain" description="Proline dehydrogenase" evidence="10">
    <location>
        <begin position="131"/>
        <end position="429"/>
    </location>
</feature>
<comment type="catalytic activity">
    <reaction evidence="5">
        <text>L-glutamate 5-semialdehyde + NAD(+) + H2O = L-glutamate + NADH + 2 H(+)</text>
        <dbReference type="Rhea" id="RHEA:30235"/>
        <dbReference type="ChEBI" id="CHEBI:15377"/>
        <dbReference type="ChEBI" id="CHEBI:15378"/>
        <dbReference type="ChEBI" id="CHEBI:29985"/>
        <dbReference type="ChEBI" id="CHEBI:57540"/>
        <dbReference type="ChEBI" id="CHEBI:57945"/>
        <dbReference type="ChEBI" id="CHEBI:58066"/>
        <dbReference type="EC" id="1.2.1.88"/>
    </reaction>
</comment>
<feature type="domain" description="Aldehyde dehydrogenase" evidence="9">
    <location>
        <begin position="539"/>
        <end position="971"/>
    </location>
</feature>
<dbReference type="InterPro" id="IPR025703">
    <property type="entry name" value="Bifunct_PutA"/>
</dbReference>
<comment type="similarity">
    <text evidence="8">Belongs to the aldehyde dehydrogenase family.</text>
</comment>
<evidence type="ECO:0000256" key="4">
    <source>
        <dbReference type="ARBA" id="ARBA00023027"/>
    </source>
</evidence>
<dbReference type="InterPro" id="IPR016160">
    <property type="entry name" value="Ald_DH_CS_CYS"/>
</dbReference>